<dbReference type="EMBL" id="ADGP01000020">
    <property type="protein sequence ID" value="EFD93866.1"/>
    <property type="molecule type" value="Genomic_DNA"/>
</dbReference>
<feature type="domain" description="Major facilitator superfamily (MFS) profile" evidence="8">
    <location>
        <begin position="7"/>
        <end position="387"/>
    </location>
</feature>
<dbReference type="RefSeq" id="WP_007391262.1">
    <property type="nucleotide sequence ID" value="NZ_ADGP01000020.1"/>
</dbReference>
<dbReference type="AlphaFoldDB" id="D3LVD9"/>
<comment type="caution">
    <text evidence="9">The sequence shown here is derived from an EMBL/GenBank/DDBJ whole genome shotgun (WGS) entry which is preliminary data.</text>
</comment>
<keyword evidence="4 7" id="KW-0812">Transmembrane</keyword>
<dbReference type="InterPro" id="IPR001958">
    <property type="entry name" value="Tet-R_TetA/multi-R_MdtG-like"/>
</dbReference>
<dbReference type="PANTHER" id="PTHR43414:SF6">
    <property type="entry name" value="MULTIDRUG RESISTANCE PROTEIN MDTG"/>
    <property type="match status" value="1"/>
</dbReference>
<evidence type="ECO:0000313" key="12">
    <source>
        <dbReference type="Proteomes" id="UP000004018"/>
    </source>
</evidence>
<feature type="transmembrane region" description="Helical" evidence="7">
    <location>
        <begin position="44"/>
        <end position="65"/>
    </location>
</feature>
<keyword evidence="2" id="KW-0813">Transport</keyword>
<dbReference type="EMBL" id="AFIJ01000032">
    <property type="protein sequence ID" value="EGL39890.1"/>
    <property type="molecule type" value="Genomic_DNA"/>
</dbReference>
<dbReference type="PROSITE" id="PS50850">
    <property type="entry name" value="MFS"/>
    <property type="match status" value="1"/>
</dbReference>
<dbReference type="STRING" id="699218.HMPREF0889_0263"/>
<dbReference type="GO" id="GO:0005886">
    <property type="term" value="C:plasma membrane"/>
    <property type="evidence" value="ECO:0007669"/>
    <property type="project" value="UniProtKB-SubCell"/>
</dbReference>
<dbReference type="Proteomes" id="UP000003242">
    <property type="component" value="Unassembled WGS sequence"/>
</dbReference>
<evidence type="ECO:0000256" key="5">
    <source>
        <dbReference type="ARBA" id="ARBA00022989"/>
    </source>
</evidence>
<evidence type="ECO:0000256" key="7">
    <source>
        <dbReference type="SAM" id="Phobius"/>
    </source>
</evidence>
<keyword evidence="3" id="KW-1003">Cell membrane</keyword>
<keyword evidence="12" id="KW-1185">Reference proteome</keyword>
<protein>
    <submittedName>
        <fullName evidence="9">Transporter, major facilitator family protein</fullName>
    </submittedName>
</protein>
<dbReference type="Proteomes" id="UP000004018">
    <property type="component" value="Unassembled WGS sequence"/>
</dbReference>
<proteinExistence type="predicted"/>
<dbReference type="Gene3D" id="1.20.1250.20">
    <property type="entry name" value="MFS general substrate transporter like domains"/>
    <property type="match status" value="1"/>
</dbReference>
<evidence type="ECO:0000256" key="4">
    <source>
        <dbReference type="ARBA" id="ARBA00022692"/>
    </source>
</evidence>
<feature type="transmembrane region" description="Helical" evidence="7">
    <location>
        <begin position="241"/>
        <end position="266"/>
    </location>
</feature>
<evidence type="ECO:0000313" key="11">
    <source>
        <dbReference type="Proteomes" id="UP000003242"/>
    </source>
</evidence>
<feature type="transmembrane region" description="Helical" evidence="7">
    <location>
        <begin position="133"/>
        <end position="152"/>
    </location>
</feature>
<evidence type="ECO:0000313" key="9">
    <source>
        <dbReference type="EMBL" id="EFD93866.1"/>
    </source>
</evidence>
<evidence type="ECO:0000256" key="1">
    <source>
        <dbReference type="ARBA" id="ARBA00004651"/>
    </source>
</evidence>
<feature type="transmembrane region" description="Helical" evidence="7">
    <location>
        <begin position="77"/>
        <end position="96"/>
    </location>
</feature>
<evidence type="ECO:0000313" key="10">
    <source>
        <dbReference type="EMBL" id="EGL39890.1"/>
    </source>
</evidence>
<reference evidence="11" key="1">
    <citation type="submission" date="2009-12" db="EMBL/GenBank/DDBJ databases">
        <title>Sequence of Clostridiales genomosp. BVAB3 str. UPII9-5.</title>
        <authorList>
            <person name="Madupu R."/>
            <person name="Durkin A.S."/>
            <person name="Torralba M."/>
            <person name="Methe B."/>
            <person name="Sutton G.G."/>
            <person name="Strausberg R.L."/>
            <person name="Nelson K.E."/>
        </authorList>
    </citation>
    <scope>NUCLEOTIDE SEQUENCE [LARGE SCALE GENOMIC DNA]</scope>
    <source>
        <strain evidence="11">28L</strain>
    </source>
</reference>
<feature type="transmembrane region" description="Helical" evidence="7">
    <location>
        <begin position="212"/>
        <end position="235"/>
    </location>
</feature>
<keyword evidence="5 7" id="KW-1133">Transmembrane helix</keyword>
<feature type="transmembrane region" description="Helical" evidence="7">
    <location>
        <begin position="164"/>
        <end position="184"/>
    </location>
</feature>
<dbReference type="OrthoDB" id="65739at2"/>
<evidence type="ECO:0000259" key="8">
    <source>
        <dbReference type="PROSITE" id="PS50850"/>
    </source>
</evidence>
<sequence>MNWKVCLSILTSNVIFMAATYTMLIPFLPMYLTKELGVTAGTVNIWSGIVFSATFVISAFMAPIWGRLADKKGKRLMAVRSSLLLTITYFMGGLVHTPLQLVFVRIFQGFAAGLWPMELALMSTYAPPKKQGFCLGVMQGALTAGSVIGPLFGGFLADCFGMRMSFFMAAAVLFLNTLVLLFCIKETPPVAAVSDSLTDRPSLWKNPLIRRMLIYAVFVQMVILLIQPVLTLYIQNMTGPIHNIIFISGLVFSLGGIASAASSPLWGRFGQFHGFRKSLTIAAACAGICFLIQAVPNHLYYFAATQFAVGLFFSGLYPSINALLAENTTSQEKGSVFGLLFSAQQIGSIVGPLAGSAIAVCFGMKYIFIVAGLILLAMSASLYKKPA</sequence>
<dbReference type="eggNOG" id="COG2814">
    <property type="taxonomic scope" value="Bacteria"/>
</dbReference>
<evidence type="ECO:0000256" key="6">
    <source>
        <dbReference type="ARBA" id="ARBA00023136"/>
    </source>
</evidence>
<name>D3LVD9_9FIRM</name>
<dbReference type="InterPro" id="IPR020846">
    <property type="entry name" value="MFS_dom"/>
</dbReference>
<feature type="transmembrane region" description="Helical" evidence="7">
    <location>
        <begin position="301"/>
        <end position="324"/>
    </location>
</feature>
<comment type="subcellular location">
    <subcellularLocation>
        <location evidence="1">Cell membrane</location>
        <topology evidence="1">Multi-pass membrane protein</topology>
    </subcellularLocation>
</comment>
<reference evidence="10 12" key="3">
    <citation type="submission" date="2011-04" db="EMBL/GenBank/DDBJ databases">
        <authorList>
            <person name="Harkins D.M."/>
            <person name="Madupu R."/>
            <person name="Durkin A.S."/>
            <person name="Torralba M."/>
            <person name="Methe B."/>
            <person name="Sutton G.G."/>
            <person name="Nelson K.E."/>
        </authorList>
    </citation>
    <scope>NUCLEOTIDE SEQUENCE [LARGE SCALE GENOMIC DNA]</scope>
    <source>
        <strain evidence="10 12">UPII 199-6</strain>
    </source>
</reference>
<evidence type="ECO:0000256" key="2">
    <source>
        <dbReference type="ARBA" id="ARBA00022448"/>
    </source>
</evidence>
<accession>D3LVD9</accession>
<reference evidence="9" key="2">
    <citation type="submission" date="2009-12" db="EMBL/GenBank/DDBJ databases">
        <authorList>
            <person name="Madupu R."/>
            <person name="Durkin A.S."/>
            <person name="Torralba M."/>
            <person name="Methe B."/>
            <person name="Sutton G.G."/>
            <person name="Strausberg R.L."/>
            <person name="Nelson K.E."/>
        </authorList>
    </citation>
    <scope>NUCLEOTIDE SEQUENCE</scope>
    <source>
        <strain evidence="9">28L</strain>
    </source>
</reference>
<feature type="transmembrane region" description="Helical" evidence="7">
    <location>
        <begin position="336"/>
        <end position="360"/>
    </location>
</feature>
<feature type="transmembrane region" description="Helical" evidence="7">
    <location>
        <begin position="278"/>
        <end position="295"/>
    </location>
</feature>
<dbReference type="PRINTS" id="PR01035">
    <property type="entry name" value="TCRTETA"/>
</dbReference>
<feature type="transmembrane region" description="Helical" evidence="7">
    <location>
        <begin position="102"/>
        <end position="121"/>
    </location>
</feature>
<keyword evidence="6 7" id="KW-0472">Membrane</keyword>
<feature type="transmembrane region" description="Helical" evidence="7">
    <location>
        <begin position="7"/>
        <end position="32"/>
    </location>
</feature>
<dbReference type="GO" id="GO:0022857">
    <property type="term" value="F:transmembrane transporter activity"/>
    <property type="evidence" value="ECO:0007669"/>
    <property type="project" value="InterPro"/>
</dbReference>
<dbReference type="Pfam" id="PF07690">
    <property type="entry name" value="MFS_1"/>
    <property type="match status" value="1"/>
</dbReference>
<dbReference type="InterPro" id="IPR036259">
    <property type="entry name" value="MFS_trans_sf"/>
</dbReference>
<gene>
    <name evidence="9" type="ORF">HMPREF0889_0263</name>
    <name evidence="10" type="ORF">HMPREF1039_0324</name>
</gene>
<evidence type="ECO:0000256" key="3">
    <source>
        <dbReference type="ARBA" id="ARBA00022475"/>
    </source>
</evidence>
<dbReference type="SUPFAM" id="SSF103473">
    <property type="entry name" value="MFS general substrate transporter"/>
    <property type="match status" value="1"/>
</dbReference>
<organism evidence="9 11">
    <name type="scientific">Megasphaera lornae</name>
    <dbReference type="NCBI Taxonomy" id="1000568"/>
    <lineage>
        <taxon>Bacteria</taxon>
        <taxon>Bacillati</taxon>
        <taxon>Bacillota</taxon>
        <taxon>Negativicutes</taxon>
        <taxon>Veillonellales</taxon>
        <taxon>Veillonellaceae</taxon>
        <taxon>Megasphaera</taxon>
    </lineage>
</organism>
<dbReference type="InterPro" id="IPR011701">
    <property type="entry name" value="MFS"/>
</dbReference>
<dbReference type="PANTHER" id="PTHR43414">
    <property type="entry name" value="MULTIDRUG RESISTANCE PROTEIN MDTG"/>
    <property type="match status" value="1"/>
</dbReference>
<feature type="transmembrane region" description="Helical" evidence="7">
    <location>
        <begin position="366"/>
        <end position="383"/>
    </location>
</feature>